<evidence type="ECO:0000256" key="7">
    <source>
        <dbReference type="PROSITE-ProRule" id="PRU01331"/>
    </source>
</evidence>
<evidence type="ECO:0000256" key="3">
    <source>
        <dbReference type="ARBA" id="ARBA00022598"/>
    </source>
</evidence>
<keyword evidence="3" id="KW-0436">Ligase</keyword>
<dbReference type="InterPro" id="IPR008147">
    <property type="entry name" value="Gln_synt_N"/>
</dbReference>
<evidence type="ECO:0000256" key="5">
    <source>
        <dbReference type="ARBA" id="ARBA00022840"/>
    </source>
</evidence>
<comment type="caution">
    <text evidence="10">The sequence shown here is derived from an EMBL/GenBank/DDBJ whole genome shotgun (WGS) entry which is preliminary data.</text>
</comment>
<evidence type="ECO:0000256" key="2">
    <source>
        <dbReference type="ARBA" id="ARBA00003117"/>
    </source>
</evidence>
<dbReference type="InterPro" id="IPR036651">
    <property type="entry name" value="Gln_synt_N_sf"/>
</dbReference>
<evidence type="ECO:0000256" key="8">
    <source>
        <dbReference type="RuleBase" id="RU000384"/>
    </source>
</evidence>
<dbReference type="EMBL" id="PVEP01000006">
    <property type="protein sequence ID" value="PQV56061.1"/>
    <property type="molecule type" value="Genomic_DNA"/>
</dbReference>
<comment type="function">
    <text evidence="2">Catalyzes the ATP-dependent biosynthesis of glutamine from glutamate and ammonia.</text>
</comment>
<keyword evidence="5" id="KW-0067">ATP-binding</keyword>
<gene>
    <name evidence="10" type="ORF">LX70_02946</name>
</gene>
<comment type="cofactor">
    <cofactor evidence="1">
        <name>Mg(2+)</name>
        <dbReference type="ChEBI" id="CHEBI:18420"/>
    </cofactor>
</comment>
<protein>
    <submittedName>
        <fullName evidence="10">Glutamine synthetase</fullName>
    </submittedName>
</protein>
<dbReference type="PROSITE" id="PS51987">
    <property type="entry name" value="GS_CATALYTIC"/>
    <property type="match status" value="1"/>
</dbReference>
<dbReference type="Gene3D" id="3.30.590.10">
    <property type="entry name" value="Glutamine synthetase/guanido kinase, catalytic domain"/>
    <property type="match status" value="1"/>
</dbReference>
<dbReference type="AlphaFoldDB" id="A0A2S8S5G8"/>
<dbReference type="Proteomes" id="UP000238338">
    <property type="component" value="Unassembled WGS sequence"/>
</dbReference>
<dbReference type="Pfam" id="PF00120">
    <property type="entry name" value="Gln-synt_C"/>
    <property type="match status" value="1"/>
</dbReference>
<evidence type="ECO:0000259" key="9">
    <source>
        <dbReference type="PROSITE" id="PS51987"/>
    </source>
</evidence>
<evidence type="ECO:0000313" key="11">
    <source>
        <dbReference type="Proteomes" id="UP000238338"/>
    </source>
</evidence>
<dbReference type="RefSeq" id="WP_105515517.1">
    <property type="nucleotide sequence ID" value="NZ_PVEP01000006.1"/>
</dbReference>
<reference evidence="10 11" key="1">
    <citation type="submission" date="2018-02" db="EMBL/GenBank/DDBJ databases">
        <title>Genomic Encyclopedia of Archaeal and Bacterial Type Strains, Phase II (KMG-II): from individual species to whole genera.</title>
        <authorList>
            <person name="Goeker M."/>
        </authorList>
    </citation>
    <scope>NUCLEOTIDE SEQUENCE [LARGE SCALE GENOMIC DNA]</scope>
    <source>
        <strain evidence="10 11">DSM 18921</strain>
    </source>
</reference>
<evidence type="ECO:0000256" key="6">
    <source>
        <dbReference type="ARBA" id="ARBA00023231"/>
    </source>
</evidence>
<dbReference type="SUPFAM" id="SSF55931">
    <property type="entry name" value="Glutamine synthetase/guanido kinase"/>
    <property type="match status" value="1"/>
</dbReference>
<feature type="domain" description="GS catalytic" evidence="9">
    <location>
        <begin position="102"/>
        <end position="437"/>
    </location>
</feature>
<evidence type="ECO:0000256" key="4">
    <source>
        <dbReference type="ARBA" id="ARBA00022741"/>
    </source>
</evidence>
<dbReference type="PANTHER" id="PTHR43785:SF12">
    <property type="entry name" value="TYPE-1 GLUTAMINE SYNTHETASE 2"/>
    <property type="match status" value="1"/>
</dbReference>
<dbReference type="GO" id="GO:0006542">
    <property type="term" value="P:glutamine biosynthetic process"/>
    <property type="evidence" value="ECO:0007669"/>
    <property type="project" value="InterPro"/>
</dbReference>
<evidence type="ECO:0000313" key="10">
    <source>
        <dbReference type="EMBL" id="PQV56061.1"/>
    </source>
</evidence>
<sequence length="437" mass="47034">MISEPLIFAATSDLAGITRGKAFPQTDLDKRMKRGVGWVPTNAMITCFDVIGDSPFGSLGDLLLIPDPEAAVTLDFEDGGPVERFALGDITDLDGKAWSCCTRSILKDALARLKRAGGVDLVAAFEHEFQFLPTDTSPGQGFALSSFSRRRAFAETLMAALAKGGLKPDTFMKEFGPDQFEVTNAPAQGHAPADQAVILREVTRMTARRMGEAVTFAPILDPGSVGNGVHIHMSFVDAAGQPATYDPAHPAGMSPLTGSFIAGVLKYLDAIVALTAPSEISYLRLTPHRWSAAFNNLGFRDREASVRVCPVTSTDPESTARQYNFEFRAADAAASPHLALAAIVHAGAQGIEEKLAIPRVTEEDLSLLSPAELASRGYVRLPETLPEALRRFAENKIVTGWFPKGFAEVYLAHKGGEMNWLKDVDTAARCKAYGSVY</sequence>
<dbReference type="SMART" id="SM01230">
    <property type="entry name" value="Gln-synt_C"/>
    <property type="match status" value="1"/>
</dbReference>
<organism evidence="10 11">
    <name type="scientific">Albidovulum denitrificans</name>
    <dbReference type="NCBI Taxonomy" id="404881"/>
    <lineage>
        <taxon>Bacteria</taxon>
        <taxon>Pseudomonadati</taxon>
        <taxon>Pseudomonadota</taxon>
        <taxon>Alphaproteobacteria</taxon>
        <taxon>Rhodobacterales</taxon>
        <taxon>Paracoccaceae</taxon>
        <taxon>Albidovulum</taxon>
    </lineage>
</organism>
<evidence type="ECO:0000256" key="1">
    <source>
        <dbReference type="ARBA" id="ARBA00001946"/>
    </source>
</evidence>
<proteinExistence type="inferred from homology"/>
<dbReference type="PANTHER" id="PTHR43785">
    <property type="entry name" value="GAMMA-GLUTAMYLPUTRESCINE SYNTHETASE"/>
    <property type="match status" value="1"/>
</dbReference>
<dbReference type="Gene3D" id="3.10.20.70">
    <property type="entry name" value="Glutamine synthetase, N-terminal domain"/>
    <property type="match status" value="1"/>
</dbReference>
<keyword evidence="4" id="KW-0547">Nucleotide-binding</keyword>
<name>A0A2S8S5G8_9RHOB</name>
<comment type="similarity">
    <text evidence="7 8">Belongs to the glutamine synthetase family.</text>
</comment>
<accession>A0A2S8S5G8</accession>
<keyword evidence="6" id="KW-0535">Nitrogen fixation</keyword>
<dbReference type="Pfam" id="PF16952">
    <property type="entry name" value="Gln-synt_N_2"/>
    <property type="match status" value="1"/>
</dbReference>
<dbReference type="GO" id="GO:0004356">
    <property type="term" value="F:glutamine synthetase activity"/>
    <property type="evidence" value="ECO:0007669"/>
    <property type="project" value="InterPro"/>
</dbReference>
<dbReference type="OrthoDB" id="9789509at2"/>
<dbReference type="GO" id="GO:0005524">
    <property type="term" value="F:ATP binding"/>
    <property type="evidence" value="ECO:0007669"/>
    <property type="project" value="UniProtKB-KW"/>
</dbReference>
<dbReference type="InterPro" id="IPR008146">
    <property type="entry name" value="Gln_synth_cat_dom"/>
</dbReference>
<keyword evidence="11" id="KW-1185">Reference proteome</keyword>
<dbReference type="InterPro" id="IPR014746">
    <property type="entry name" value="Gln_synth/guanido_kin_cat_dom"/>
</dbReference>